<gene>
    <name evidence="1" type="ORF">APZ42_025199</name>
</gene>
<keyword evidence="2" id="KW-1185">Reference proteome</keyword>
<name>A0A164TD43_9CRUS</name>
<dbReference type="EMBL" id="LRGB01001830">
    <property type="protein sequence ID" value="KZS10363.1"/>
    <property type="molecule type" value="Genomic_DNA"/>
</dbReference>
<organism evidence="1 2">
    <name type="scientific">Daphnia magna</name>
    <dbReference type="NCBI Taxonomy" id="35525"/>
    <lineage>
        <taxon>Eukaryota</taxon>
        <taxon>Metazoa</taxon>
        <taxon>Ecdysozoa</taxon>
        <taxon>Arthropoda</taxon>
        <taxon>Crustacea</taxon>
        <taxon>Branchiopoda</taxon>
        <taxon>Diplostraca</taxon>
        <taxon>Cladocera</taxon>
        <taxon>Anomopoda</taxon>
        <taxon>Daphniidae</taxon>
        <taxon>Daphnia</taxon>
    </lineage>
</organism>
<evidence type="ECO:0000313" key="1">
    <source>
        <dbReference type="EMBL" id="KZS10363.1"/>
    </source>
</evidence>
<comment type="caution">
    <text evidence="1">The sequence shown here is derived from an EMBL/GenBank/DDBJ whole genome shotgun (WGS) entry which is preliminary data.</text>
</comment>
<evidence type="ECO:0000313" key="2">
    <source>
        <dbReference type="Proteomes" id="UP000076858"/>
    </source>
</evidence>
<dbReference type="Proteomes" id="UP000076858">
    <property type="component" value="Unassembled WGS sequence"/>
</dbReference>
<accession>A0A164TD43</accession>
<sequence>MPNFSFNTIVVEIIRAVDSAPSFWYDLCFSSIVSEMVMRS</sequence>
<proteinExistence type="predicted"/>
<reference evidence="1 2" key="1">
    <citation type="submission" date="2016-03" db="EMBL/GenBank/DDBJ databases">
        <title>EvidentialGene: Evidence-directed Construction of Genes on Genomes.</title>
        <authorList>
            <person name="Gilbert D.G."/>
            <person name="Choi J.-H."/>
            <person name="Mockaitis K."/>
            <person name="Colbourne J."/>
            <person name="Pfrender M."/>
        </authorList>
    </citation>
    <scope>NUCLEOTIDE SEQUENCE [LARGE SCALE GENOMIC DNA]</scope>
    <source>
        <strain evidence="1 2">Xinb3</strain>
        <tissue evidence="1">Complete organism</tissue>
    </source>
</reference>
<dbReference type="AlphaFoldDB" id="A0A164TD43"/>
<protein>
    <submittedName>
        <fullName evidence="1">Uncharacterized protein</fullName>
    </submittedName>
</protein>